<name>A0A0R1UF88_9LACO</name>
<dbReference type="PANTHER" id="PTHR10000">
    <property type="entry name" value="PHOSPHOSERINE PHOSPHATASE"/>
    <property type="match status" value="1"/>
</dbReference>
<dbReference type="Gene3D" id="3.40.50.1000">
    <property type="entry name" value="HAD superfamily/HAD-like"/>
    <property type="match status" value="1"/>
</dbReference>
<comment type="caution">
    <text evidence="1">The sequence shown here is derived from an EMBL/GenBank/DDBJ whole genome shotgun (WGS) entry which is preliminary data.</text>
</comment>
<dbReference type="GO" id="GO:0005829">
    <property type="term" value="C:cytosol"/>
    <property type="evidence" value="ECO:0007669"/>
    <property type="project" value="TreeGrafter"/>
</dbReference>
<gene>
    <name evidence="1" type="ORF">FC43_GL001524</name>
</gene>
<proteinExistence type="predicted"/>
<dbReference type="InterPro" id="IPR036412">
    <property type="entry name" value="HAD-like_sf"/>
</dbReference>
<dbReference type="EMBL" id="AZFK01000040">
    <property type="protein sequence ID" value="KRL89930.1"/>
    <property type="molecule type" value="Genomic_DNA"/>
</dbReference>
<dbReference type="InterPro" id="IPR006379">
    <property type="entry name" value="HAD-SF_hydro_IIB"/>
</dbReference>
<accession>A0A0R1UF88</accession>
<dbReference type="PATRIC" id="fig|1423760.3.peg.1595"/>
<dbReference type="GO" id="GO:0000287">
    <property type="term" value="F:magnesium ion binding"/>
    <property type="evidence" value="ECO:0007669"/>
    <property type="project" value="TreeGrafter"/>
</dbReference>
<dbReference type="RefSeq" id="WP_056954747.1">
    <property type="nucleotide sequence ID" value="NZ_AZFK01000040.1"/>
</dbReference>
<dbReference type="Pfam" id="PF08282">
    <property type="entry name" value="Hydrolase_3"/>
    <property type="match status" value="1"/>
</dbReference>
<organism evidence="1 2">
    <name type="scientific">Limosilactobacillus ingluviei DSM 15946</name>
    <dbReference type="NCBI Taxonomy" id="1423760"/>
    <lineage>
        <taxon>Bacteria</taxon>
        <taxon>Bacillati</taxon>
        <taxon>Bacillota</taxon>
        <taxon>Bacilli</taxon>
        <taxon>Lactobacillales</taxon>
        <taxon>Lactobacillaceae</taxon>
        <taxon>Limosilactobacillus</taxon>
    </lineage>
</organism>
<reference evidence="1 2" key="1">
    <citation type="journal article" date="2015" name="Genome Announc.">
        <title>Expanding the biotechnology potential of lactobacilli through comparative genomics of 213 strains and associated genera.</title>
        <authorList>
            <person name="Sun Z."/>
            <person name="Harris H.M."/>
            <person name="McCann A."/>
            <person name="Guo C."/>
            <person name="Argimon S."/>
            <person name="Zhang W."/>
            <person name="Yang X."/>
            <person name="Jeffery I.B."/>
            <person name="Cooney J.C."/>
            <person name="Kagawa T.F."/>
            <person name="Liu W."/>
            <person name="Song Y."/>
            <person name="Salvetti E."/>
            <person name="Wrobel A."/>
            <person name="Rasinkangas P."/>
            <person name="Parkhill J."/>
            <person name="Rea M.C."/>
            <person name="O'Sullivan O."/>
            <person name="Ritari J."/>
            <person name="Douillard F.P."/>
            <person name="Paul Ross R."/>
            <person name="Yang R."/>
            <person name="Briner A.E."/>
            <person name="Felis G.E."/>
            <person name="de Vos W.M."/>
            <person name="Barrangou R."/>
            <person name="Klaenhammer T.R."/>
            <person name="Caufield P.W."/>
            <person name="Cui Y."/>
            <person name="Zhang H."/>
            <person name="O'Toole P.W."/>
        </authorList>
    </citation>
    <scope>NUCLEOTIDE SEQUENCE [LARGE SCALE GENOMIC DNA]</scope>
    <source>
        <strain evidence="1 2">DSM 15946</strain>
    </source>
</reference>
<dbReference type="InterPro" id="IPR023214">
    <property type="entry name" value="HAD_sf"/>
</dbReference>
<dbReference type="GO" id="GO:0016791">
    <property type="term" value="F:phosphatase activity"/>
    <property type="evidence" value="ECO:0007669"/>
    <property type="project" value="TreeGrafter"/>
</dbReference>
<dbReference type="AlphaFoldDB" id="A0A0R1UF88"/>
<sequence length="257" mass="27588">MKYLISDLDHTLLNEAGQLSAVTRQVIRQQPAWQVMLASARLPAQMVSLIDALDLTGPQVGLNGAIVFEVNGGQVRTLTTTPLAVPVAQELFDLVHTQWGLPIQWLTASTFFATELTPQVQLEIDYTGVTVTYATQLPPGPVLAFLLILPDRRTFNRIQAQLAARWPDLTLADSGDDYLMITAPGVDKSQAARYLLAQGVAQADLYGVGDDLNDLPLLKAVGHPLAVANAQLAVRACAGQILASNQADGVAHFLAQS</sequence>
<dbReference type="PANTHER" id="PTHR10000:SF8">
    <property type="entry name" value="HAD SUPERFAMILY HYDROLASE-LIKE, TYPE 3"/>
    <property type="match status" value="1"/>
</dbReference>
<dbReference type="NCBIfam" id="TIGR01484">
    <property type="entry name" value="HAD-SF-IIB"/>
    <property type="match status" value="1"/>
</dbReference>
<dbReference type="SUPFAM" id="SSF56784">
    <property type="entry name" value="HAD-like"/>
    <property type="match status" value="1"/>
</dbReference>
<keyword evidence="1" id="KW-0378">Hydrolase</keyword>
<evidence type="ECO:0000313" key="1">
    <source>
        <dbReference type="EMBL" id="KRL89930.1"/>
    </source>
</evidence>
<evidence type="ECO:0000313" key="2">
    <source>
        <dbReference type="Proteomes" id="UP000050816"/>
    </source>
</evidence>
<protein>
    <submittedName>
        <fullName evidence="1">HAD superfamily hydrolase</fullName>
    </submittedName>
</protein>
<dbReference type="Gene3D" id="3.30.1240.10">
    <property type="match status" value="1"/>
</dbReference>
<dbReference type="Proteomes" id="UP000050816">
    <property type="component" value="Unassembled WGS sequence"/>
</dbReference>